<keyword evidence="2" id="KW-1185">Reference proteome</keyword>
<accession>A0AAD9R4Q9</accession>
<protein>
    <submittedName>
        <fullName evidence="1">Uncharacterized protein</fullName>
    </submittedName>
</protein>
<sequence>MVRMRKDRIKWTEEMNNFLLEFKKKALTISRSDQAPRKENGRRKGCMCIMEDLWDDSEY</sequence>
<gene>
    <name evidence="1" type="ORF">P5673_001787</name>
</gene>
<proteinExistence type="predicted"/>
<dbReference type="EMBL" id="JARQWQ010000003">
    <property type="protein sequence ID" value="KAK2572800.1"/>
    <property type="molecule type" value="Genomic_DNA"/>
</dbReference>
<dbReference type="Proteomes" id="UP001249851">
    <property type="component" value="Unassembled WGS sequence"/>
</dbReference>
<evidence type="ECO:0000313" key="2">
    <source>
        <dbReference type="Proteomes" id="UP001249851"/>
    </source>
</evidence>
<reference evidence="1" key="2">
    <citation type="journal article" date="2023" name="Science">
        <title>Genomic signatures of disease resistance in endangered staghorn corals.</title>
        <authorList>
            <person name="Vollmer S.V."/>
            <person name="Selwyn J.D."/>
            <person name="Despard B.A."/>
            <person name="Roesel C.L."/>
        </authorList>
    </citation>
    <scope>NUCLEOTIDE SEQUENCE</scope>
    <source>
        <strain evidence="1">K2</strain>
    </source>
</reference>
<name>A0AAD9R4Q9_ACRCE</name>
<reference evidence="1" key="1">
    <citation type="journal article" date="2023" name="G3 (Bethesda)">
        <title>Whole genome assembly and annotation of the endangered Caribbean coral Acropora cervicornis.</title>
        <authorList>
            <person name="Selwyn J.D."/>
            <person name="Vollmer S.V."/>
        </authorList>
    </citation>
    <scope>NUCLEOTIDE SEQUENCE</scope>
    <source>
        <strain evidence="1">K2</strain>
    </source>
</reference>
<evidence type="ECO:0000313" key="1">
    <source>
        <dbReference type="EMBL" id="KAK2572800.1"/>
    </source>
</evidence>
<organism evidence="1 2">
    <name type="scientific">Acropora cervicornis</name>
    <name type="common">Staghorn coral</name>
    <dbReference type="NCBI Taxonomy" id="6130"/>
    <lineage>
        <taxon>Eukaryota</taxon>
        <taxon>Metazoa</taxon>
        <taxon>Cnidaria</taxon>
        <taxon>Anthozoa</taxon>
        <taxon>Hexacorallia</taxon>
        <taxon>Scleractinia</taxon>
        <taxon>Astrocoeniina</taxon>
        <taxon>Acroporidae</taxon>
        <taxon>Acropora</taxon>
    </lineage>
</organism>
<dbReference type="AlphaFoldDB" id="A0AAD9R4Q9"/>
<comment type="caution">
    <text evidence="1">The sequence shown here is derived from an EMBL/GenBank/DDBJ whole genome shotgun (WGS) entry which is preliminary data.</text>
</comment>